<evidence type="ECO:0000313" key="1">
    <source>
        <dbReference type="EMBL" id="KAJ3010287.1"/>
    </source>
</evidence>
<name>A0ACC1Q574_9APHY</name>
<organism evidence="1 2">
    <name type="scientific">Trametes sanguinea</name>
    <dbReference type="NCBI Taxonomy" id="158606"/>
    <lineage>
        <taxon>Eukaryota</taxon>
        <taxon>Fungi</taxon>
        <taxon>Dikarya</taxon>
        <taxon>Basidiomycota</taxon>
        <taxon>Agaricomycotina</taxon>
        <taxon>Agaricomycetes</taxon>
        <taxon>Polyporales</taxon>
        <taxon>Polyporaceae</taxon>
        <taxon>Trametes</taxon>
    </lineage>
</organism>
<accession>A0ACC1Q574</accession>
<proteinExistence type="predicted"/>
<keyword evidence="2" id="KW-1185">Reference proteome</keyword>
<sequence length="465" mass="52796">MGLKRTLPRHQYTLACSGRNCRGVEHCSSTCIVVGLTLAQADAGSIKRWVQIGDREEAPAAALIILATASWSASGLPMNMQKQLPDYVYLTPEAAQRQSERTRQGVYNLLPDEVEWQSRQQFLEKHGYMLRPRYHKGWKPSWIDTNIARDFCEDGIMSSRPQVLDAKRLEDNSVVSIKIVSKRNQELQVAQFLSSFKDVDQNHCVAVLDVLSDPLDSERALMVMPYLRPFNDPELVTVGEVIDFIGQMLQVCHGSSVTSRKIDSHFVKGLAFMHEHRVAHRDIAPPNVMMDAKPLYPSGHHPVKMDYTPDAVYDAIPLSRTEHPVRYYYVDFGLSVRFPENSPTMVVGDVGRDDEVPELSSTVPYDAFKADIYALGNLFDKEFVQRYHRLEILQPLIDSMKQRQPEMRLPAAELVVLFQKINKTVTKNALRLRLSLKSEAPYERVLNDAVAVAWNGINNLKRYVG</sequence>
<reference evidence="1" key="1">
    <citation type="submission" date="2022-08" db="EMBL/GenBank/DDBJ databases">
        <title>Genome Sequence of Pycnoporus sanguineus.</title>
        <authorList>
            <person name="Buettner E."/>
        </authorList>
    </citation>
    <scope>NUCLEOTIDE SEQUENCE</scope>
    <source>
        <strain evidence="1">CG-C14</strain>
    </source>
</reference>
<dbReference type="EMBL" id="JANSHE010000482">
    <property type="protein sequence ID" value="KAJ3010287.1"/>
    <property type="molecule type" value="Genomic_DNA"/>
</dbReference>
<protein>
    <submittedName>
        <fullName evidence="1">Uncharacterized protein</fullName>
    </submittedName>
</protein>
<dbReference type="Proteomes" id="UP001144978">
    <property type="component" value="Unassembled WGS sequence"/>
</dbReference>
<comment type="caution">
    <text evidence="1">The sequence shown here is derived from an EMBL/GenBank/DDBJ whole genome shotgun (WGS) entry which is preliminary data.</text>
</comment>
<gene>
    <name evidence="1" type="ORF">NUW54_g2532</name>
</gene>
<evidence type="ECO:0000313" key="2">
    <source>
        <dbReference type="Proteomes" id="UP001144978"/>
    </source>
</evidence>